<dbReference type="Pfam" id="PF00589">
    <property type="entry name" value="Phage_integrase"/>
    <property type="match status" value="1"/>
</dbReference>
<dbReference type="CDD" id="cd00796">
    <property type="entry name" value="INT_Rci_Hp1_C"/>
    <property type="match status" value="1"/>
</dbReference>
<evidence type="ECO:0000259" key="3">
    <source>
        <dbReference type="PROSITE" id="PS51898"/>
    </source>
</evidence>
<dbReference type="InterPro" id="IPR002104">
    <property type="entry name" value="Integrase_catalytic"/>
</dbReference>
<sequence length="404" mass="46506">MKIWTITFDDEDGLRTVVASFQADANATVREWLTFHWACWVVHEGSMPPMPADWREAYEVLRDTVGFMDRVQVEEHDVDPEMAIIMPNGTVWYFDYVHEFLKAWQLAHEGAGYAPGNPALKGEVLRLQRRQGVRSGHFAKLRLNQVVPRCPPGNDNNFQFEVAKKLQASATELTQKYNLKPGFAEATMLLTVAGALLDRAPNATETRWLTSDDYNRLLGCCWDEMHKKVVEFACNTGLRYGKLAALRKPMIHLHNREMFILDQRNKNQKPRMVPLNPIAFRTVQKLCETAPCELVFWHRNTRRQGFGEPAPFTSFRGFFQKSRIRAGLNDVRFHDLRHTFASWWVQSEGDLLVLKDVLGHSTLNMVQRYAHLNTAAHRAAMDKFVPHSFRTFPKEAPAQSRPTL</sequence>
<evidence type="ECO:0000313" key="5">
    <source>
        <dbReference type="Proteomes" id="UP000474957"/>
    </source>
</evidence>
<dbReference type="RefSeq" id="WP_154448076.1">
    <property type="nucleotide sequence ID" value="NZ_WIND01000016.1"/>
</dbReference>
<keyword evidence="5" id="KW-1185">Reference proteome</keyword>
<dbReference type="GO" id="GO:0006310">
    <property type="term" value="P:DNA recombination"/>
    <property type="evidence" value="ECO:0007669"/>
    <property type="project" value="UniProtKB-KW"/>
</dbReference>
<protein>
    <submittedName>
        <fullName evidence="4">Tyrosine-type recombinase/integrase</fullName>
    </submittedName>
</protein>
<proteinExistence type="predicted"/>
<keyword evidence="2" id="KW-0233">DNA recombination</keyword>
<dbReference type="PANTHER" id="PTHR30349:SF64">
    <property type="entry name" value="PROPHAGE INTEGRASE INTD-RELATED"/>
    <property type="match status" value="1"/>
</dbReference>
<dbReference type="Proteomes" id="UP000474957">
    <property type="component" value="Unassembled WGS sequence"/>
</dbReference>
<feature type="domain" description="Tyr recombinase" evidence="3">
    <location>
        <begin position="204"/>
        <end position="382"/>
    </location>
</feature>
<comment type="caution">
    <text evidence="4">The sequence shown here is derived from an EMBL/GenBank/DDBJ whole genome shotgun (WGS) entry which is preliminary data.</text>
</comment>
<reference evidence="4 5" key="1">
    <citation type="submission" date="2019-10" db="EMBL/GenBank/DDBJ databases">
        <title>Cognatihalovulum marinum gen. nov. sp. nov., a new member of the family Rhodobacteraceae isolated from deep seawater of the Northwest Indian Ocean.</title>
        <authorList>
            <person name="Ruan C."/>
            <person name="Wang J."/>
            <person name="Zheng X."/>
            <person name="Song L."/>
            <person name="Zhu Y."/>
            <person name="Huang Y."/>
            <person name="Lu Z."/>
            <person name="Du W."/>
            <person name="Huang L."/>
            <person name="Dai X."/>
        </authorList>
    </citation>
    <scope>NUCLEOTIDE SEQUENCE [LARGE SCALE GENOMIC DNA]</scope>
    <source>
        <strain evidence="4 5">2CG4</strain>
    </source>
</reference>
<dbReference type="AlphaFoldDB" id="A0A6L5Z3R3"/>
<dbReference type="EMBL" id="WIND01000016">
    <property type="protein sequence ID" value="MSU91186.1"/>
    <property type="molecule type" value="Genomic_DNA"/>
</dbReference>
<dbReference type="InterPro" id="IPR011010">
    <property type="entry name" value="DNA_brk_join_enz"/>
</dbReference>
<organism evidence="4 5">
    <name type="scientific">Halovulum marinum</name>
    <dbReference type="NCBI Taxonomy" id="2662447"/>
    <lineage>
        <taxon>Bacteria</taxon>
        <taxon>Pseudomonadati</taxon>
        <taxon>Pseudomonadota</taxon>
        <taxon>Alphaproteobacteria</taxon>
        <taxon>Rhodobacterales</taxon>
        <taxon>Paracoccaceae</taxon>
        <taxon>Halovulum</taxon>
    </lineage>
</organism>
<dbReference type="GO" id="GO:0015074">
    <property type="term" value="P:DNA integration"/>
    <property type="evidence" value="ECO:0007669"/>
    <property type="project" value="UniProtKB-KW"/>
</dbReference>
<evidence type="ECO:0000256" key="2">
    <source>
        <dbReference type="ARBA" id="ARBA00023172"/>
    </source>
</evidence>
<dbReference type="PROSITE" id="PS51898">
    <property type="entry name" value="TYR_RECOMBINASE"/>
    <property type="match status" value="1"/>
</dbReference>
<keyword evidence="1" id="KW-0229">DNA integration</keyword>
<dbReference type="InterPro" id="IPR050090">
    <property type="entry name" value="Tyrosine_recombinase_XerCD"/>
</dbReference>
<name>A0A6L5Z3R3_9RHOB</name>
<evidence type="ECO:0000256" key="1">
    <source>
        <dbReference type="ARBA" id="ARBA00022908"/>
    </source>
</evidence>
<dbReference type="Gene3D" id="1.10.443.10">
    <property type="entry name" value="Intergrase catalytic core"/>
    <property type="match status" value="1"/>
</dbReference>
<dbReference type="InterPro" id="IPR013762">
    <property type="entry name" value="Integrase-like_cat_sf"/>
</dbReference>
<dbReference type="PANTHER" id="PTHR30349">
    <property type="entry name" value="PHAGE INTEGRASE-RELATED"/>
    <property type="match status" value="1"/>
</dbReference>
<dbReference type="GO" id="GO:0003677">
    <property type="term" value="F:DNA binding"/>
    <property type="evidence" value="ECO:0007669"/>
    <property type="project" value="InterPro"/>
</dbReference>
<gene>
    <name evidence="4" type="ORF">GE300_16500</name>
</gene>
<accession>A0A6L5Z3R3</accession>
<evidence type="ECO:0000313" key="4">
    <source>
        <dbReference type="EMBL" id="MSU91186.1"/>
    </source>
</evidence>
<dbReference type="SUPFAM" id="SSF56349">
    <property type="entry name" value="DNA breaking-rejoining enzymes"/>
    <property type="match status" value="1"/>
</dbReference>